<sequence length="88" mass="10063">MLSNSDLLSLNLFMSIEELKIEIAKKVFETDDENLLSELDMLLSHSEPVVLEELPQNVQDGIKRGLKQAEEGKLTPHDEVMKRDRLIT</sequence>
<reference evidence="2" key="1">
    <citation type="submission" date="2016-10" db="EMBL/GenBank/DDBJ databases">
        <authorList>
            <person name="Varghese N."/>
            <person name="Submissions S."/>
        </authorList>
    </citation>
    <scope>NUCLEOTIDE SEQUENCE [LARGE SCALE GENOMIC DNA]</scope>
    <source>
        <strain evidence="2">DSM 18130</strain>
    </source>
</reference>
<gene>
    <name evidence="1" type="ORF">SAMN04488511_10829</name>
</gene>
<accession>A0A1I0TE54</accession>
<organism evidence="1 2">
    <name type="scientific">Pedobacter suwonensis</name>
    <dbReference type="NCBI Taxonomy" id="332999"/>
    <lineage>
        <taxon>Bacteria</taxon>
        <taxon>Pseudomonadati</taxon>
        <taxon>Bacteroidota</taxon>
        <taxon>Sphingobacteriia</taxon>
        <taxon>Sphingobacteriales</taxon>
        <taxon>Sphingobacteriaceae</taxon>
        <taxon>Pedobacter</taxon>
    </lineage>
</organism>
<name>A0A1I0TE54_9SPHI</name>
<dbReference type="EMBL" id="FOJM01000008">
    <property type="protein sequence ID" value="SFA49266.1"/>
    <property type="molecule type" value="Genomic_DNA"/>
</dbReference>
<keyword evidence="2" id="KW-1185">Reference proteome</keyword>
<evidence type="ECO:0000313" key="1">
    <source>
        <dbReference type="EMBL" id="SFA49266.1"/>
    </source>
</evidence>
<dbReference type="Proteomes" id="UP000198836">
    <property type="component" value="Unassembled WGS sequence"/>
</dbReference>
<evidence type="ECO:0000313" key="2">
    <source>
        <dbReference type="Proteomes" id="UP000198836"/>
    </source>
</evidence>
<proteinExistence type="predicted"/>
<dbReference type="AlphaFoldDB" id="A0A1I0TE54"/>
<protein>
    <submittedName>
        <fullName evidence="1">Uncharacterized protein</fullName>
    </submittedName>
</protein>